<evidence type="ECO:0000313" key="2">
    <source>
        <dbReference type="EMBL" id="MBD1379424.1"/>
    </source>
</evidence>
<evidence type="ECO:0000259" key="1">
    <source>
        <dbReference type="Pfam" id="PF01636"/>
    </source>
</evidence>
<gene>
    <name evidence="2" type="ORF">IC621_04200</name>
</gene>
<dbReference type="AlphaFoldDB" id="A0A926N9U5"/>
<dbReference type="Gene3D" id="3.90.1200.10">
    <property type="match status" value="1"/>
</dbReference>
<dbReference type="RefSeq" id="WP_191156029.1">
    <property type="nucleotide sequence ID" value="NZ_JACXAI010000003.1"/>
</dbReference>
<proteinExistence type="predicted"/>
<feature type="domain" description="Aminoglycoside phosphotransferase" evidence="1">
    <location>
        <begin position="92"/>
        <end position="253"/>
    </location>
</feature>
<dbReference type="SUPFAM" id="SSF56112">
    <property type="entry name" value="Protein kinase-like (PK-like)"/>
    <property type="match status" value="1"/>
</dbReference>
<reference evidence="2" key="1">
    <citation type="submission" date="2020-09" db="EMBL/GenBank/DDBJ databases">
        <title>A novel bacterium of genus Bacillus, isolated from South China Sea.</title>
        <authorList>
            <person name="Huang H."/>
            <person name="Mo K."/>
            <person name="Hu Y."/>
        </authorList>
    </citation>
    <scope>NUCLEOTIDE SEQUENCE</scope>
    <source>
        <strain evidence="2">IB182487</strain>
    </source>
</reference>
<sequence>MDFDKMKQQLLERKLDLVKAEMGELSYQKFEFITTGCEKDVLIFDKKPVISFFRDGLQLDAYGVRQELIHRLGMHTEAVLPECLYISPTKDFVVEKYLPGYRITPQYVKVHLEKAQRIGISVGRFLRQLHMASEQGLDLQSGFAQDIRKDMEEGLRLLKTKLSDSEMNQVKDFLNEYYRNSASIQTYVVHGDFHYDNIFWDEITSRLGVIEFSEGGVEDPALDFMYMCYYPEEFRHAVFEEYGSKDSNLYERSQMYDRIYGLYDMIETIQNNPR</sequence>
<comment type="caution">
    <text evidence="2">The sequence shown here is derived from an EMBL/GenBank/DDBJ whole genome shotgun (WGS) entry which is preliminary data.</text>
</comment>
<organism evidence="2 3">
    <name type="scientific">Metabacillus arenae</name>
    <dbReference type="NCBI Taxonomy" id="2771434"/>
    <lineage>
        <taxon>Bacteria</taxon>
        <taxon>Bacillati</taxon>
        <taxon>Bacillota</taxon>
        <taxon>Bacilli</taxon>
        <taxon>Bacillales</taxon>
        <taxon>Bacillaceae</taxon>
        <taxon>Metabacillus</taxon>
    </lineage>
</organism>
<dbReference type="Pfam" id="PF01636">
    <property type="entry name" value="APH"/>
    <property type="match status" value="1"/>
</dbReference>
<dbReference type="EMBL" id="JACXAI010000003">
    <property type="protein sequence ID" value="MBD1379424.1"/>
    <property type="molecule type" value="Genomic_DNA"/>
</dbReference>
<name>A0A926N9U5_9BACI</name>
<dbReference type="InterPro" id="IPR011009">
    <property type="entry name" value="Kinase-like_dom_sf"/>
</dbReference>
<protein>
    <submittedName>
        <fullName evidence="2">Aminoglycoside phosphotransferase family protein</fullName>
    </submittedName>
</protein>
<dbReference type="InterPro" id="IPR002575">
    <property type="entry name" value="Aminoglycoside_PTrfase"/>
</dbReference>
<accession>A0A926N9U5</accession>
<dbReference type="Proteomes" id="UP000626844">
    <property type="component" value="Unassembled WGS sequence"/>
</dbReference>
<keyword evidence="3" id="KW-1185">Reference proteome</keyword>
<evidence type="ECO:0000313" key="3">
    <source>
        <dbReference type="Proteomes" id="UP000626844"/>
    </source>
</evidence>